<proteinExistence type="predicted"/>
<dbReference type="RefSeq" id="WP_042060274.1">
    <property type="nucleotide sequence ID" value="NZ_BAND01000085.1"/>
</dbReference>
<dbReference type="Gene3D" id="3.10.450.710">
    <property type="entry name" value="Tgt2/MlaC"/>
    <property type="match status" value="1"/>
</dbReference>
<name>A0A023D7Y0_ACIMT</name>
<reference evidence="2" key="1">
    <citation type="journal article" date="2014" name="FEMS Microbiol. Lett.">
        <title>Draft Genomic DNA Sequence of the Facultatively Methylotrophic Bacterium Acidomonas methanolica type strain MB58.</title>
        <authorList>
            <person name="Higashiura N."/>
            <person name="Hadano H."/>
            <person name="Hirakawa H."/>
            <person name="Matsutani M."/>
            <person name="Takabe S."/>
            <person name="Matsushita K."/>
            <person name="Azuma Y."/>
        </authorList>
    </citation>
    <scope>NUCLEOTIDE SEQUENCE [LARGE SCALE GENOMIC DNA]</scope>
    <source>
        <strain evidence="2">MB58</strain>
    </source>
</reference>
<dbReference type="InterPro" id="IPR042245">
    <property type="entry name" value="Tgt2/MlaC_sf"/>
</dbReference>
<dbReference type="Pfam" id="PF05494">
    <property type="entry name" value="MlaC"/>
    <property type="match status" value="1"/>
</dbReference>
<dbReference type="InterPro" id="IPR008869">
    <property type="entry name" value="MlaC/ttg2D"/>
</dbReference>
<evidence type="ECO:0000313" key="1">
    <source>
        <dbReference type="EMBL" id="GAJ29901.1"/>
    </source>
</evidence>
<organism evidence="1 2">
    <name type="scientific">Acidomonas methanolica NBRC 104435</name>
    <dbReference type="NCBI Taxonomy" id="1231351"/>
    <lineage>
        <taxon>Bacteria</taxon>
        <taxon>Pseudomonadati</taxon>
        <taxon>Pseudomonadota</taxon>
        <taxon>Alphaproteobacteria</taxon>
        <taxon>Acetobacterales</taxon>
        <taxon>Acetobacteraceae</taxon>
        <taxon>Acidomonas</taxon>
    </lineage>
</organism>
<dbReference type="PANTHER" id="PTHR36573:SF1">
    <property type="entry name" value="INTERMEMBRANE PHOSPHOLIPID TRANSPORT SYSTEM BINDING PROTEIN MLAC"/>
    <property type="match status" value="1"/>
</dbReference>
<dbReference type="Proteomes" id="UP000019760">
    <property type="component" value="Unassembled WGS sequence"/>
</dbReference>
<dbReference type="OrthoDB" id="7358716at2"/>
<keyword evidence="2" id="KW-1185">Reference proteome</keyword>
<sequence length="225" mass="23123">MTVLPAKKLPARRGLSAALLSALIAAASLPMVVSDIALAPSAQAQSASAASAPIATLYATLTRAEASDAGAPEARAALIGPAVDQAFDLETVLRNSVGLRYAGLSADEKAKLLRAFRDYTVARYVSNFKPGAGAKFTIAPATRPSPFGNGVIVDTTIGGSSDTPTAVDYVMQAGSGGYRIVDVLLDAHISQVATQRADFSSALNSGGVPALIALMNRKTQTFMQN</sequence>
<gene>
    <name evidence="1" type="ORF">Amme_085_029</name>
</gene>
<dbReference type="EMBL" id="BAND01000085">
    <property type="protein sequence ID" value="GAJ29901.1"/>
    <property type="molecule type" value="Genomic_DNA"/>
</dbReference>
<dbReference type="AlphaFoldDB" id="A0A023D7Y0"/>
<accession>A0A023D7Y0</accession>
<comment type="caution">
    <text evidence="1">The sequence shown here is derived from an EMBL/GenBank/DDBJ whole genome shotgun (WGS) entry which is preliminary data.</text>
</comment>
<reference evidence="1 2" key="2">
    <citation type="journal article" date="2014" name="FEMS Microbiol. Lett.">
        <title>Draft genomic DNA sequence of the facultatively methylotrophic bacterium Acidomonas methanolica type strain MB58.</title>
        <authorList>
            <person name="Higashiura N."/>
            <person name="Hadano H."/>
            <person name="Hirakawa H."/>
            <person name="Matsutani M."/>
            <person name="Takabe S."/>
            <person name="Matsushita K."/>
            <person name="Azuma Y."/>
        </authorList>
    </citation>
    <scope>NUCLEOTIDE SEQUENCE [LARGE SCALE GENOMIC DNA]</scope>
    <source>
        <strain evidence="1 2">MB58</strain>
    </source>
</reference>
<evidence type="ECO:0000313" key="2">
    <source>
        <dbReference type="Proteomes" id="UP000019760"/>
    </source>
</evidence>
<protein>
    <submittedName>
        <fullName evidence="1">ABC transporter toluene transporter auxiliary component Ttg1D/Ttg2D</fullName>
    </submittedName>
</protein>
<dbReference type="PANTHER" id="PTHR36573">
    <property type="entry name" value="INTERMEMBRANE PHOSPHOLIPID TRANSPORT SYSTEM BINDING PROTEIN MLAC"/>
    <property type="match status" value="1"/>
</dbReference>